<accession>A0ABQ5FIZ3</accession>
<dbReference type="EMBL" id="BQNB010017416">
    <property type="protein sequence ID" value="GJT62910.1"/>
    <property type="molecule type" value="Genomic_DNA"/>
</dbReference>
<protein>
    <recommendedName>
        <fullName evidence="3">Reverse transcriptase domain-containing protein</fullName>
    </recommendedName>
</protein>
<reference evidence="1" key="2">
    <citation type="submission" date="2022-01" db="EMBL/GenBank/DDBJ databases">
        <authorList>
            <person name="Yamashiro T."/>
            <person name="Shiraishi A."/>
            <person name="Satake H."/>
            <person name="Nakayama K."/>
        </authorList>
    </citation>
    <scope>NUCLEOTIDE SEQUENCE</scope>
</reference>
<reference evidence="1" key="1">
    <citation type="journal article" date="2022" name="Int. J. Mol. Sci.">
        <title>Draft Genome of Tanacetum Coccineum: Genomic Comparison of Closely Related Tanacetum-Family Plants.</title>
        <authorList>
            <person name="Yamashiro T."/>
            <person name="Shiraishi A."/>
            <person name="Nakayama K."/>
            <person name="Satake H."/>
        </authorList>
    </citation>
    <scope>NUCLEOTIDE SEQUENCE</scope>
</reference>
<gene>
    <name evidence="1" type="ORF">Tco_1006443</name>
</gene>
<proteinExistence type="predicted"/>
<name>A0ABQ5FIZ3_9ASTR</name>
<keyword evidence="2" id="KW-1185">Reference proteome</keyword>
<comment type="caution">
    <text evidence="1">The sequence shown here is derived from an EMBL/GenBank/DDBJ whole genome shotgun (WGS) entry which is preliminary data.</text>
</comment>
<evidence type="ECO:0000313" key="1">
    <source>
        <dbReference type="EMBL" id="GJT62910.1"/>
    </source>
</evidence>
<organism evidence="1 2">
    <name type="scientific">Tanacetum coccineum</name>
    <dbReference type="NCBI Taxonomy" id="301880"/>
    <lineage>
        <taxon>Eukaryota</taxon>
        <taxon>Viridiplantae</taxon>
        <taxon>Streptophyta</taxon>
        <taxon>Embryophyta</taxon>
        <taxon>Tracheophyta</taxon>
        <taxon>Spermatophyta</taxon>
        <taxon>Magnoliopsida</taxon>
        <taxon>eudicotyledons</taxon>
        <taxon>Gunneridae</taxon>
        <taxon>Pentapetalae</taxon>
        <taxon>asterids</taxon>
        <taxon>campanulids</taxon>
        <taxon>Asterales</taxon>
        <taxon>Asteraceae</taxon>
        <taxon>Asteroideae</taxon>
        <taxon>Anthemideae</taxon>
        <taxon>Anthemidinae</taxon>
        <taxon>Tanacetum</taxon>
    </lineage>
</organism>
<sequence length="113" mass="13257">MNMTIHSSIKARILEAQSEASKGANTPAEMLKELDKQFERKEDGGLYLAERIWVRVYGNLRTLIMNEAHSTNYSVHPGADKMYYDLRDLKDILTHKFEKDVRYQSDRNFFEIL</sequence>
<evidence type="ECO:0000313" key="2">
    <source>
        <dbReference type="Proteomes" id="UP001151760"/>
    </source>
</evidence>
<evidence type="ECO:0008006" key="3">
    <source>
        <dbReference type="Google" id="ProtNLM"/>
    </source>
</evidence>
<dbReference type="Proteomes" id="UP001151760">
    <property type="component" value="Unassembled WGS sequence"/>
</dbReference>